<dbReference type="InterPro" id="IPR031569">
    <property type="entry name" value="ApeC"/>
</dbReference>
<dbReference type="InParanoid" id="A0A6P8HDU2"/>
<evidence type="ECO:0000256" key="1">
    <source>
        <dbReference type="ARBA" id="ARBA00023157"/>
    </source>
</evidence>
<dbReference type="SMART" id="SM00042">
    <property type="entry name" value="CUB"/>
    <property type="match status" value="1"/>
</dbReference>
<organism evidence="5 6">
    <name type="scientific">Actinia tenebrosa</name>
    <name type="common">Australian red waratah sea anemone</name>
    <dbReference type="NCBI Taxonomy" id="6105"/>
    <lineage>
        <taxon>Eukaryota</taxon>
        <taxon>Metazoa</taxon>
        <taxon>Cnidaria</taxon>
        <taxon>Anthozoa</taxon>
        <taxon>Hexacorallia</taxon>
        <taxon>Actiniaria</taxon>
        <taxon>Actiniidae</taxon>
        <taxon>Actinia</taxon>
    </lineage>
</organism>
<dbReference type="Pfam" id="PF16977">
    <property type="entry name" value="ApeC"/>
    <property type="match status" value="1"/>
</dbReference>
<dbReference type="PANTHER" id="PTHR19324:SF33">
    <property type="entry name" value="MUCIN-5AC"/>
    <property type="match status" value="1"/>
</dbReference>
<dbReference type="RefSeq" id="XP_031553851.1">
    <property type="nucleotide sequence ID" value="XM_031697991.1"/>
</dbReference>
<dbReference type="PANTHER" id="PTHR19324">
    <property type="entry name" value="PERFORIN-LIKE PROTEIN 1"/>
    <property type="match status" value="1"/>
</dbReference>
<dbReference type="AlphaFoldDB" id="A0A6P8HDU2"/>
<name>A0A6P8HDU2_ACTTE</name>
<reference evidence="6" key="1">
    <citation type="submission" date="2025-08" db="UniProtKB">
        <authorList>
            <consortium name="RefSeq"/>
        </authorList>
    </citation>
    <scope>IDENTIFICATION</scope>
</reference>
<keyword evidence="5" id="KW-1185">Reference proteome</keyword>
<dbReference type="GeneID" id="116290871"/>
<dbReference type="SUPFAM" id="SSF49854">
    <property type="entry name" value="Spermadhesin, CUB domain"/>
    <property type="match status" value="1"/>
</dbReference>
<dbReference type="Proteomes" id="UP000515163">
    <property type="component" value="Unplaced"/>
</dbReference>
<protein>
    <submittedName>
        <fullName evidence="6">Deleted in malignant brain tumors 1 protein-like</fullName>
    </submittedName>
</protein>
<evidence type="ECO:0000256" key="2">
    <source>
        <dbReference type="PROSITE-ProRule" id="PRU00059"/>
    </source>
</evidence>
<feature type="region of interest" description="Disordered" evidence="3">
    <location>
        <begin position="41"/>
        <end position="60"/>
    </location>
</feature>
<proteinExistence type="predicted"/>
<dbReference type="CDD" id="cd00041">
    <property type="entry name" value="CUB"/>
    <property type="match status" value="1"/>
</dbReference>
<evidence type="ECO:0000313" key="5">
    <source>
        <dbReference type="Proteomes" id="UP000515163"/>
    </source>
</evidence>
<feature type="domain" description="CUB" evidence="4">
    <location>
        <begin position="160"/>
        <end position="271"/>
    </location>
</feature>
<dbReference type="InterPro" id="IPR035914">
    <property type="entry name" value="Sperma_CUB_dom_sf"/>
</dbReference>
<keyword evidence="1" id="KW-1015">Disulfide bond</keyword>
<dbReference type="OrthoDB" id="5988065at2759"/>
<dbReference type="Pfam" id="PF00431">
    <property type="entry name" value="CUB"/>
    <property type="match status" value="1"/>
</dbReference>
<accession>A0A6P8HDU2</accession>
<gene>
    <name evidence="6" type="primary">LOC116290871</name>
</gene>
<dbReference type="KEGG" id="aten:116290871"/>
<evidence type="ECO:0000259" key="4">
    <source>
        <dbReference type="PROSITE" id="PS01180"/>
    </source>
</evidence>
<evidence type="ECO:0000256" key="3">
    <source>
        <dbReference type="SAM" id="MobiDB-lite"/>
    </source>
</evidence>
<dbReference type="PROSITE" id="PS01180">
    <property type="entry name" value="CUB"/>
    <property type="match status" value="1"/>
</dbReference>
<sequence>MNQTTALDSEQNTVCPYHKLQLHQGVNKICRISSLTTPTEIPTMSTDTTTMASTTSWSAPSGSPPTWPYGKYTLLKPRTGCPAGWDDKGYLYQDTIDTNPSNNRSQTLHIDGKVARSHVKRHFCSKTNKDGETYGKVPYHELGNRKHQGITMFYCYYESCKYILRDKNGTFQSPGFSGKYPDGQLCSWRIMVPVNHTVQVRFTNVSLNDNDTLRYSERYSTRSNGSFRSWHTIPLHSTVPFSLSADSELLFVFSSDESKTSSGFRAEYRVSIPQATTTPRALTTPTEIPTMSTDTTTMASTTSWSAPSVIFS</sequence>
<comment type="caution">
    <text evidence="2">Lacks conserved residue(s) required for the propagation of feature annotation.</text>
</comment>
<dbReference type="Gene3D" id="2.60.120.290">
    <property type="entry name" value="Spermadhesin, CUB domain"/>
    <property type="match status" value="1"/>
</dbReference>
<dbReference type="InterPro" id="IPR000859">
    <property type="entry name" value="CUB_dom"/>
</dbReference>
<evidence type="ECO:0000313" key="6">
    <source>
        <dbReference type="RefSeq" id="XP_031553851.1"/>
    </source>
</evidence>